<evidence type="ECO:0000313" key="2">
    <source>
        <dbReference type="EMBL" id="MDH2388419.1"/>
    </source>
</evidence>
<proteinExistence type="predicted"/>
<name>A0ABT6HK37_9ACTN</name>
<comment type="caution">
    <text evidence="2">The sequence shown here is derived from an EMBL/GenBank/DDBJ whole genome shotgun (WGS) entry which is preliminary data.</text>
</comment>
<evidence type="ECO:0000256" key="1">
    <source>
        <dbReference type="SAM" id="MobiDB-lite"/>
    </source>
</evidence>
<dbReference type="EMBL" id="JARWBG010000005">
    <property type="protein sequence ID" value="MDH2388419.1"/>
    <property type="molecule type" value="Genomic_DNA"/>
</dbReference>
<feature type="compositionally biased region" description="Basic and acidic residues" evidence="1">
    <location>
        <begin position="102"/>
        <end position="159"/>
    </location>
</feature>
<protein>
    <submittedName>
        <fullName evidence="2">Uncharacterized protein</fullName>
    </submittedName>
</protein>
<dbReference type="Proteomes" id="UP001223144">
    <property type="component" value="Unassembled WGS sequence"/>
</dbReference>
<organism evidence="2 3">
    <name type="scientific">Streptomyces chengmaiensis</name>
    <dbReference type="NCBI Taxonomy" id="3040919"/>
    <lineage>
        <taxon>Bacteria</taxon>
        <taxon>Bacillati</taxon>
        <taxon>Actinomycetota</taxon>
        <taxon>Actinomycetes</taxon>
        <taxon>Kitasatosporales</taxon>
        <taxon>Streptomycetaceae</taxon>
        <taxon>Streptomyces</taxon>
    </lineage>
</organism>
<keyword evidence="3" id="KW-1185">Reference proteome</keyword>
<feature type="compositionally biased region" description="Basic and acidic residues" evidence="1">
    <location>
        <begin position="15"/>
        <end position="38"/>
    </location>
</feature>
<evidence type="ECO:0000313" key="3">
    <source>
        <dbReference type="Proteomes" id="UP001223144"/>
    </source>
</evidence>
<feature type="region of interest" description="Disordered" evidence="1">
    <location>
        <begin position="78"/>
        <end position="159"/>
    </location>
</feature>
<accession>A0ABT6HK37</accession>
<dbReference type="RefSeq" id="WP_279926741.1">
    <property type="nucleotide sequence ID" value="NZ_JARWBG010000005.1"/>
</dbReference>
<sequence>MTFENIFDSGGSEAKSAEESARKVHEKIPGARPEREGVDPELYDGIPDAVRDPKIVRDTSPEALSIMENFITPLFKNTQTAAARQKEASENPESTSGMASSAKDEAFKKVKVEIKEEDQPKIREEDRPKISAEQLEESRKDNRQSAKDIKRTDDGSTKG</sequence>
<gene>
    <name evidence="2" type="ORF">QCN29_06395</name>
</gene>
<reference evidence="2 3" key="1">
    <citation type="submission" date="2023-04" db="EMBL/GenBank/DDBJ databases">
        <title>Streptomyces chengmaiensis sp. nov. isolated from the stem of mangrove plant in Hainan.</title>
        <authorList>
            <person name="Huang X."/>
            <person name="Zhou S."/>
            <person name="Chu X."/>
            <person name="Xie Y."/>
            <person name="Lin Y."/>
        </authorList>
    </citation>
    <scope>NUCLEOTIDE SEQUENCE [LARGE SCALE GENOMIC DNA]</scope>
    <source>
        <strain evidence="2 3">HNM0663</strain>
    </source>
</reference>
<feature type="region of interest" description="Disordered" evidence="1">
    <location>
        <begin position="1"/>
        <end position="55"/>
    </location>
</feature>